<proteinExistence type="inferred from homology"/>
<evidence type="ECO:0000256" key="1">
    <source>
        <dbReference type="ARBA" id="ARBA00001946"/>
    </source>
</evidence>
<dbReference type="EMBL" id="SNRY01007022">
    <property type="protein sequence ID" value="KAA6311265.1"/>
    <property type="molecule type" value="Genomic_DNA"/>
</dbReference>
<keyword evidence="13" id="KW-0413">Isomerase</keyword>
<accession>A0A5J4PP29</accession>
<evidence type="ECO:0000256" key="7">
    <source>
        <dbReference type="ARBA" id="ARBA00022842"/>
    </source>
</evidence>
<dbReference type="FunFam" id="1.10.1040.10:FF:000003">
    <property type="entry name" value="Ketol-acid reductoisomerase, mitochondrial"/>
    <property type="match status" value="1"/>
</dbReference>
<dbReference type="Pfam" id="PF07991">
    <property type="entry name" value="KARI_N"/>
    <property type="match status" value="1"/>
</dbReference>
<protein>
    <recommendedName>
        <fullName evidence="10">Alpha-keto-beta-hydroxylacyl reductoisomerase</fullName>
    </recommendedName>
</protein>
<dbReference type="UniPathway" id="UPA00047">
    <property type="reaction ID" value="UER00056"/>
</dbReference>
<dbReference type="NCBIfam" id="TIGR00465">
    <property type="entry name" value="ilvC"/>
    <property type="match status" value="1"/>
</dbReference>
<dbReference type="InterPro" id="IPR008927">
    <property type="entry name" value="6-PGluconate_DH-like_C_sf"/>
</dbReference>
<dbReference type="InterPro" id="IPR013116">
    <property type="entry name" value="KARI_N"/>
</dbReference>
<comment type="cofactor">
    <cofactor evidence="1">
        <name>Mg(2+)</name>
        <dbReference type="ChEBI" id="CHEBI:18420"/>
    </cofactor>
</comment>
<feature type="domain" description="KARI C-terminal knotted" evidence="12">
    <location>
        <begin position="197"/>
        <end position="335"/>
    </location>
</feature>
<keyword evidence="8 13" id="KW-0560">Oxidoreductase</keyword>
<dbReference type="SUPFAM" id="SSF51735">
    <property type="entry name" value="NAD(P)-binding Rossmann-fold domains"/>
    <property type="match status" value="1"/>
</dbReference>
<organism evidence="13">
    <name type="scientific">termite gut metagenome</name>
    <dbReference type="NCBI Taxonomy" id="433724"/>
    <lineage>
        <taxon>unclassified sequences</taxon>
        <taxon>metagenomes</taxon>
        <taxon>organismal metagenomes</taxon>
    </lineage>
</organism>
<dbReference type="InterPro" id="IPR036291">
    <property type="entry name" value="NAD(P)-bd_dom_sf"/>
</dbReference>
<dbReference type="GO" id="GO:0004455">
    <property type="term" value="F:ketol-acid reductoisomerase activity"/>
    <property type="evidence" value="ECO:0007669"/>
    <property type="project" value="InterPro"/>
</dbReference>
<dbReference type="InterPro" id="IPR013328">
    <property type="entry name" value="6PGD_dom2"/>
</dbReference>
<feature type="domain" description="KARI N-terminal Rossmann" evidence="11">
    <location>
        <begin position="1"/>
        <end position="196"/>
    </location>
</feature>
<dbReference type="UniPathway" id="UPA00049">
    <property type="reaction ID" value="UER00060"/>
</dbReference>
<keyword evidence="5" id="KW-0028">Amino-acid biosynthesis</keyword>
<dbReference type="Gene3D" id="1.10.1040.10">
    <property type="entry name" value="N-(1-d-carboxylethyl)-l-norvaline Dehydrogenase, domain 2"/>
    <property type="match status" value="3"/>
</dbReference>
<comment type="similarity">
    <text evidence="4">Belongs to the ketol-acid reductoisomerase family.</text>
</comment>
<evidence type="ECO:0000256" key="6">
    <source>
        <dbReference type="ARBA" id="ARBA00022723"/>
    </source>
</evidence>
<keyword evidence="7" id="KW-0460">Magnesium</keyword>
<evidence type="ECO:0000259" key="11">
    <source>
        <dbReference type="PROSITE" id="PS51850"/>
    </source>
</evidence>
<dbReference type="Pfam" id="PF01450">
    <property type="entry name" value="KARI_C"/>
    <property type="match status" value="1"/>
</dbReference>
<keyword evidence="6" id="KW-0479">Metal-binding</keyword>
<evidence type="ECO:0000259" key="12">
    <source>
        <dbReference type="PROSITE" id="PS51851"/>
    </source>
</evidence>
<reference evidence="13" key="1">
    <citation type="submission" date="2019-03" db="EMBL/GenBank/DDBJ databases">
        <title>Single cell metagenomics reveals metabolic interactions within the superorganism composed of flagellate Streblomastix strix and complex community of Bacteroidetes bacteria on its surface.</title>
        <authorList>
            <person name="Treitli S.C."/>
            <person name="Kolisko M."/>
            <person name="Husnik F."/>
            <person name="Keeling P."/>
            <person name="Hampl V."/>
        </authorList>
    </citation>
    <scope>NUCLEOTIDE SEQUENCE</scope>
    <source>
        <strain evidence="13">STM</strain>
    </source>
</reference>
<dbReference type="SUPFAM" id="SSF48179">
    <property type="entry name" value="6-phosphogluconate dehydrogenase C-terminal domain-like"/>
    <property type="match status" value="1"/>
</dbReference>
<evidence type="ECO:0000256" key="5">
    <source>
        <dbReference type="ARBA" id="ARBA00022605"/>
    </source>
</evidence>
<dbReference type="PANTHER" id="PTHR21371">
    <property type="entry name" value="KETOL-ACID REDUCTOISOMERASE, MITOCHONDRIAL"/>
    <property type="match status" value="1"/>
</dbReference>
<dbReference type="AlphaFoldDB" id="A0A5J4PP29"/>
<gene>
    <name evidence="13" type="ORF">EZS27_037571</name>
</gene>
<evidence type="ECO:0000256" key="8">
    <source>
        <dbReference type="ARBA" id="ARBA00023002"/>
    </source>
</evidence>
<evidence type="ECO:0000313" key="13">
    <source>
        <dbReference type="EMBL" id="KAA6311265.1"/>
    </source>
</evidence>
<dbReference type="GO" id="GO:0009097">
    <property type="term" value="P:isoleucine biosynthetic process"/>
    <property type="evidence" value="ECO:0007669"/>
    <property type="project" value="UniProtKB-UniPathway"/>
</dbReference>
<dbReference type="PROSITE" id="PS51850">
    <property type="entry name" value="KARI_N"/>
    <property type="match status" value="1"/>
</dbReference>
<name>A0A5J4PP29_9ZZZZ</name>
<sequence length="335" mass="37091">MNFGGVTENVVTREEFPLEKAREVLKNETIAVIGYGVQGPGQSLNLRDNGFNVIVGQRKGGKTWNKAIADGWVPDETLFEIEEACKRGTIIQYLLSDAAQIELWSTVKKHLTAGKVLYFSHGFGITYKERTGIIPPADVDVILIAPKGSGTSLRTMFLEGRGLNSSYAIFQDATGNAWDRVVALGIGVGSGYLFETTFKREVYSDLTGERGTLMGAIQGLLLAQYETLRENGHSPSEAFNETVEELTQSLMPLFAKNGMDWMYANCSTTAQRGALDWMGPFHDATKSVFEKLYKEVKEGNEAQRSIDSNSKPDYREKLDAELKALRESEMWQTGA</sequence>
<comment type="pathway">
    <text evidence="3">Amino-acid biosynthesis; L-isoleucine biosynthesis; L-isoleucine from 2-oxobutanoate: step 2/4.</text>
</comment>
<evidence type="ECO:0000256" key="3">
    <source>
        <dbReference type="ARBA" id="ARBA00004885"/>
    </source>
</evidence>
<keyword evidence="9" id="KW-0100">Branched-chain amino acid biosynthesis</keyword>
<dbReference type="GO" id="GO:0016853">
    <property type="term" value="F:isomerase activity"/>
    <property type="evidence" value="ECO:0007669"/>
    <property type="project" value="UniProtKB-KW"/>
</dbReference>
<dbReference type="PROSITE" id="PS51851">
    <property type="entry name" value="KARI_C"/>
    <property type="match status" value="1"/>
</dbReference>
<dbReference type="InterPro" id="IPR013023">
    <property type="entry name" value="KARI"/>
</dbReference>
<evidence type="ECO:0000256" key="2">
    <source>
        <dbReference type="ARBA" id="ARBA00004864"/>
    </source>
</evidence>
<evidence type="ECO:0000256" key="9">
    <source>
        <dbReference type="ARBA" id="ARBA00023304"/>
    </source>
</evidence>
<dbReference type="FunFam" id="1.10.1040.10:FF:000005">
    <property type="entry name" value="Ketol-acid reductoisomerase, mitochondrial"/>
    <property type="match status" value="1"/>
</dbReference>
<comment type="pathway">
    <text evidence="2">Amino-acid biosynthesis; L-valine biosynthesis; L-valine from pyruvate: step 2/4.</text>
</comment>
<dbReference type="InterPro" id="IPR000506">
    <property type="entry name" value="KARI_C"/>
</dbReference>
<dbReference type="PANTHER" id="PTHR21371:SF1">
    <property type="entry name" value="KETOL-ACID REDUCTOISOMERASE, MITOCHONDRIAL"/>
    <property type="match status" value="1"/>
</dbReference>
<dbReference type="GO" id="GO:0046872">
    <property type="term" value="F:metal ion binding"/>
    <property type="evidence" value="ECO:0007669"/>
    <property type="project" value="UniProtKB-KW"/>
</dbReference>
<feature type="non-terminal residue" evidence="13">
    <location>
        <position position="335"/>
    </location>
</feature>
<dbReference type="Gene3D" id="3.40.50.720">
    <property type="entry name" value="NAD(P)-binding Rossmann-like Domain"/>
    <property type="match status" value="1"/>
</dbReference>
<evidence type="ECO:0000256" key="10">
    <source>
        <dbReference type="ARBA" id="ARBA00030209"/>
    </source>
</evidence>
<evidence type="ECO:0000256" key="4">
    <source>
        <dbReference type="ARBA" id="ARBA00010318"/>
    </source>
</evidence>
<comment type="caution">
    <text evidence="13">The sequence shown here is derived from an EMBL/GenBank/DDBJ whole genome shotgun (WGS) entry which is preliminary data.</text>
</comment>
<dbReference type="GO" id="GO:0009099">
    <property type="term" value="P:L-valine biosynthetic process"/>
    <property type="evidence" value="ECO:0007669"/>
    <property type="project" value="UniProtKB-UniPathway"/>
</dbReference>